<dbReference type="GO" id="GO:0004553">
    <property type="term" value="F:hydrolase activity, hydrolyzing O-glycosyl compounds"/>
    <property type="evidence" value="ECO:0007669"/>
    <property type="project" value="InterPro"/>
</dbReference>
<gene>
    <name evidence="13" type="ORF">HKD39_14210</name>
</gene>
<organism evidence="13 14">
    <name type="scientific">Nakamurella aerolata</name>
    <dbReference type="NCBI Taxonomy" id="1656892"/>
    <lineage>
        <taxon>Bacteria</taxon>
        <taxon>Bacillati</taxon>
        <taxon>Actinomycetota</taxon>
        <taxon>Actinomycetes</taxon>
        <taxon>Nakamurellales</taxon>
        <taxon>Nakamurellaceae</taxon>
        <taxon>Nakamurella</taxon>
    </lineage>
</organism>
<evidence type="ECO:0000256" key="7">
    <source>
        <dbReference type="PIRSR" id="PIRSR601088-1"/>
    </source>
</evidence>
<keyword evidence="3 11" id="KW-0378">Hydrolase</keyword>
<dbReference type="Pfam" id="PF02056">
    <property type="entry name" value="Glyco_hydro_4"/>
    <property type="match status" value="1"/>
</dbReference>
<feature type="active site" description="Proton donor" evidence="7">
    <location>
        <position position="165"/>
    </location>
</feature>
<dbReference type="GO" id="GO:0046872">
    <property type="term" value="F:metal ion binding"/>
    <property type="evidence" value="ECO:0007669"/>
    <property type="project" value="UniProtKB-KW"/>
</dbReference>
<keyword evidence="9" id="KW-0408">Iron</keyword>
<feature type="binding site" evidence="8">
    <location>
        <position position="89"/>
    </location>
    <ligand>
        <name>substrate</name>
    </ligand>
</feature>
<feature type="binding site" evidence="9">
    <location>
        <position position="194"/>
    </location>
    <ligand>
        <name>Mn(2+)</name>
        <dbReference type="ChEBI" id="CHEBI:29035"/>
    </ligand>
</feature>
<evidence type="ECO:0000256" key="11">
    <source>
        <dbReference type="RuleBase" id="RU361152"/>
    </source>
</evidence>
<dbReference type="PANTHER" id="PTHR32092">
    <property type="entry name" value="6-PHOSPHO-BETA-GLUCOSIDASE-RELATED"/>
    <property type="match status" value="1"/>
</dbReference>
<evidence type="ECO:0000256" key="4">
    <source>
        <dbReference type="ARBA" id="ARBA00023027"/>
    </source>
</evidence>
<keyword evidence="5 9" id="KW-0464">Manganese</keyword>
<dbReference type="Proteomes" id="UP000562984">
    <property type="component" value="Unassembled WGS sequence"/>
</dbReference>
<dbReference type="InterPro" id="IPR036291">
    <property type="entry name" value="NAD(P)-bd_dom_sf"/>
</dbReference>
<evidence type="ECO:0000256" key="5">
    <source>
        <dbReference type="ARBA" id="ARBA00023211"/>
    </source>
</evidence>
<dbReference type="SUPFAM" id="SSF51735">
    <property type="entry name" value="NAD(P)-binding Rossmann-fold domains"/>
    <property type="match status" value="1"/>
</dbReference>
<dbReference type="Gene3D" id="3.40.50.720">
    <property type="entry name" value="NAD(P)-binding Rossmann-like Domain"/>
    <property type="match status" value="1"/>
</dbReference>
<keyword evidence="14" id="KW-1185">Reference proteome</keyword>
<protein>
    <submittedName>
        <fullName evidence="13">6-phospho-beta-glucosidase</fullName>
    </submittedName>
</protein>
<evidence type="ECO:0000256" key="10">
    <source>
        <dbReference type="PIRSR" id="PIRSR601088-4"/>
    </source>
</evidence>
<dbReference type="PROSITE" id="PS01324">
    <property type="entry name" value="GLYCOSYL_HYDROL_F4"/>
    <property type="match status" value="1"/>
</dbReference>
<keyword evidence="9" id="KW-0533">Nickel</keyword>
<comment type="cofactor">
    <cofactor evidence="11">
        <name>NAD(+)</name>
        <dbReference type="ChEBI" id="CHEBI:57540"/>
    </cofactor>
    <text evidence="11">Binds 1 NAD(+) per subunit.</text>
</comment>
<comment type="similarity">
    <text evidence="1 11">Belongs to the glycosyl hydrolase 4 family.</text>
</comment>
<dbReference type="Gene3D" id="3.90.110.10">
    <property type="entry name" value="Lactate dehydrogenase/glycoside hydrolase, family 4, C-terminal"/>
    <property type="match status" value="1"/>
</dbReference>
<feature type="domain" description="Glycosyl hydrolase family 4 C-terminal" evidence="12">
    <location>
        <begin position="189"/>
        <end position="418"/>
    </location>
</feature>
<feature type="site" description="Increases basicity of active site Tyr" evidence="10">
    <location>
        <position position="105"/>
    </location>
</feature>
<feature type="binding site" evidence="8">
    <location>
        <position position="143"/>
    </location>
    <ligand>
        <name>substrate</name>
    </ligand>
</feature>
<reference evidence="13 14" key="1">
    <citation type="submission" date="2020-05" db="EMBL/GenBank/DDBJ databases">
        <title>Nakamurella sp. DB0629 isolated from air conditioner.</title>
        <authorList>
            <person name="Kim D.H."/>
            <person name="Kim D.-U."/>
        </authorList>
    </citation>
    <scope>NUCLEOTIDE SEQUENCE [LARGE SCALE GENOMIC DNA]</scope>
    <source>
        <strain evidence="13 14">DB0629</strain>
    </source>
</reference>
<keyword evidence="9" id="KW-0170">Cobalt</keyword>
<dbReference type="SUPFAM" id="SSF56327">
    <property type="entry name" value="LDH C-terminal domain-like"/>
    <property type="match status" value="1"/>
</dbReference>
<dbReference type="GO" id="GO:0005975">
    <property type="term" value="P:carbohydrate metabolic process"/>
    <property type="evidence" value="ECO:0007669"/>
    <property type="project" value="InterPro"/>
</dbReference>
<dbReference type="InterPro" id="IPR001088">
    <property type="entry name" value="Glyco_hydro_4"/>
</dbReference>
<evidence type="ECO:0000256" key="9">
    <source>
        <dbReference type="PIRSR" id="PIRSR601088-3"/>
    </source>
</evidence>
<proteinExistence type="inferred from homology"/>
<dbReference type="CDD" id="cd05296">
    <property type="entry name" value="GH4_P_beta_glucosidase"/>
    <property type="match status" value="1"/>
</dbReference>
<dbReference type="AlphaFoldDB" id="A0A849A8K0"/>
<dbReference type="Pfam" id="PF11975">
    <property type="entry name" value="Glyco_hydro_4C"/>
    <property type="match status" value="1"/>
</dbReference>
<evidence type="ECO:0000313" key="14">
    <source>
        <dbReference type="Proteomes" id="UP000562984"/>
    </source>
</evidence>
<evidence type="ECO:0000256" key="8">
    <source>
        <dbReference type="PIRSR" id="PIRSR601088-2"/>
    </source>
</evidence>
<dbReference type="InterPro" id="IPR015955">
    <property type="entry name" value="Lactate_DH/Glyco_Ohase_4_C"/>
</dbReference>
<evidence type="ECO:0000256" key="2">
    <source>
        <dbReference type="ARBA" id="ARBA00022723"/>
    </source>
</evidence>
<comment type="caution">
    <text evidence="13">The sequence shown here is derived from an EMBL/GenBank/DDBJ whole genome shotgun (WGS) entry which is preliminary data.</text>
</comment>
<evidence type="ECO:0000256" key="3">
    <source>
        <dbReference type="ARBA" id="ARBA00022801"/>
    </source>
</evidence>
<name>A0A849A8K0_9ACTN</name>
<evidence type="ECO:0000259" key="12">
    <source>
        <dbReference type="Pfam" id="PF11975"/>
    </source>
</evidence>
<dbReference type="InterPro" id="IPR019802">
    <property type="entry name" value="GlycHydrolase_4_CS"/>
</dbReference>
<feature type="binding site" evidence="9">
    <location>
        <position position="164"/>
    </location>
    <ligand>
        <name>Mn(2+)</name>
        <dbReference type="ChEBI" id="CHEBI:29035"/>
    </ligand>
</feature>
<evidence type="ECO:0000313" key="13">
    <source>
        <dbReference type="EMBL" id="NNG36845.1"/>
    </source>
</evidence>
<evidence type="ECO:0000256" key="6">
    <source>
        <dbReference type="ARBA" id="ARBA00023295"/>
    </source>
</evidence>
<dbReference type="EMBL" id="JABEND010000008">
    <property type="protein sequence ID" value="NNG36845.1"/>
    <property type="molecule type" value="Genomic_DNA"/>
</dbReference>
<dbReference type="InterPro" id="IPR022616">
    <property type="entry name" value="Glyco_hydro_4_C"/>
</dbReference>
<dbReference type="PRINTS" id="PR00732">
    <property type="entry name" value="GLHYDRLASE4"/>
</dbReference>
<dbReference type="GO" id="GO:0016616">
    <property type="term" value="F:oxidoreductase activity, acting on the CH-OH group of donors, NAD or NADP as acceptor"/>
    <property type="evidence" value="ECO:0007669"/>
    <property type="project" value="InterPro"/>
</dbReference>
<dbReference type="PANTHER" id="PTHR32092:SF5">
    <property type="entry name" value="6-PHOSPHO-BETA-GLUCOSIDASE"/>
    <property type="match status" value="1"/>
</dbReference>
<keyword evidence="4 11" id="KW-0520">NAD</keyword>
<dbReference type="RefSeq" id="WP_171200531.1">
    <property type="nucleotide sequence ID" value="NZ_JABEND010000008.1"/>
</dbReference>
<feature type="active site" description="Proton acceptor" evidence="7">
    <location>
        <position position="243"/>
    </location>
</feature>
<evidence type="ECO:0000256" key="1">
    <source>
        <dbReference type="ARBA" id="ARBA00010141"/>
    </source>
</evidence>
<keyword evidence="6 11" id="KW-0326">Glycosidase</keyword>
<sequence>MKLTILGGGGFRVPLVYGALLADPDGPVTEVALYDTGAGRLKAVTAVLEQQAAGVATAPRLSASTELAEALRGADFVFSAIRVGGLRGRTIDERVALDLGVLGQETTGPGGLAYALRTVPVALEIARATTQHAPGAWFINFTNPAGIVTEALQPILGDRVVGICDSPIGLARRAMHALRLDPASTTIDYVGLNHLGWLRGLESGGSNRLPELLADAARLEQLEEGRLFGPQWLQALGAMPNEYLYYYYYTREALASIRGAEQTRGEYLLEQQHDFYDDVAKHPDHALATWQRVRADREATYMRESRAEGEQRDAADVAGGGYEGVALDIMEAVSRGRESTMILNLRAGGGVGLDADAVVETPCIVGANGPVPQPVPPAKGHMLGLMQSVKAVERLVIEAVNTGSAAAAWEAFSLHPLVDSVNTGKALLDGYRRASPEVDAVFDR</sequence>
<accession>A0A849A8K0</accession>
<keyword evidence="2 9" id="KW-0479">Metal-binding</keyword>